<dbReference type="Gene3D" id="1.20.120.1530">
    <property type="match status" value="6"/>
</dbReference>
<dbReference type="PANTHER" id="PTHR45339:SF1">
    <property type="entry name" value="HYBRID SIGNAL TRANSDUCTION HISTIDINE KINASE J"/>
    <property type="match status" value="1"/>
</dbReference>
<keyword evidence="9" id="KW-0175">Coiled coil</keyword>
<keyword evidence="6" id="KW-0418">Kinase</keyword>
<dbReference type="InterPro" id="IPR001789">
    <property type="entry name" value="Sig_transdc_resp-reg_receiver"/>
</dbReference>
<dbReference type="InterPro" id="IPR011006">
    <property type="entry name" value="CheY-like_superfamily"/>
</dbReference>
<dbReference type="PROSITE" id="PS50110">
    <property type="entry name" value="RESPONSE_REGULATORY"/>
    <property type="match status" value="1"/>
</dbReference>
<dbReference type="Pfam" id="PF13185">
    <property type="entry name" value="GAF_2"/>
    <property type="match status" value="1"/>
</dbReference>
<dbReference type="STRING" id="1391654.AKJ09_06600"/>
<dbReference type="GO" id="GO:0000155">
    <property type="term" value="F:phosphorelay sensor kinase activity"/>
    <property type="evidence" value="ECO:0007669"/>
    <property type="project" value="InterPro"/>
</dbReference>
<dbReference type="Pfam" id="PF02518">
    <property type="entry name" value="HATPase_c"/>
    <property type="match status" value="1"/>
</dbReference>
<keyword evidence="5" id="KW-0808">Transferase</keyword>
<evidence type="ECO:0000259" key="13">
    <source>
        <dbReference type="PROSITE" id="PS50885"/>
    </source>
</evidence>
<dbReference type="PATRIC" id="fig|1391654.3.peg.6697"/>
<dbReference type="EC" id="2.7.13.3" evidence="3"/>
<evidence type="ECO:0000259" key="11">
    <source>
        <dbReference type="PROSITE" id="PS50109"/>
    </source>
</evidence>
<dbReference type="SMART" id="SM00304">
    <property type="entry name" value="HAMP"/>
    <property type="match status" value="10"/>
</dbReference>
<sequence length="1533" mass="164391">MSRHATHTDVSSSKKGRRHGFIDPYSEDRLRSLLEGLRSARRGDFSVRLPASEAHEGLLDEIALAFNALVEQNQAFVSELDRIERSVGVGGRTDDRASFGPASGSWDVATRSVNSLITKMAWPVTEATSVLQSVAEGDLSRDMSLHMDGTPLSGAFGELGRSVRDVVGRLRIVSSSVSQVVREIGVDGKLGTQASVEGLSGTWRVLVDDVNVLASTLSGQVRNIAFVATAISNGDLSQKITVETRGEILELKKAINATVDQLRSFASEVIRVAREVGTEGKLGAQADVRGVSGIWQELTDDVNGLASNLTSQVRNIAQIATAIAKGDLSQKITVEAKGEILELKNTINAMVDQLRTFAGEVTRVAGDVGKEGKLGAQADVRDVSGTWKDLTDTVNMLAGNLTDQVRNIALVSTAIANGDLSKKITVEAKGEILELKNTINGMVDRLQTFSAEVTRVAREVGTEGRLGGQAQVPGLTGTWKDLTENVNVMASNLTNQVRGIAKVVTAVADGDLSQRFVVEAKGEIAAVADTINSMTASLRTFAREVTRVAREVGTEGRLGGQASVPGVAGTWQELTESVNVMASNLTSQVRGIAKVVTAVAGGDLGQRLVLEARGEIAALSDTINDMTDTLRTFTDQVTTVAREVGIEGKLGGQARVPGASGTWKDLTDSVNMLAGNLTNQVRNIALVTTAVANGDLSRKITVEANGEILELKDTVNAMVDQLRTFAAEVTRVAREVGTDGQLGGQARVPGVSGTWKDLTDNVNIMASNLTDQVRGIGQVVTAVAEGDLSKKLVLVAKGEIATLADTINDMTETLRTFSDQVSTVAREVGIEGKLGGQAKVPGATGTWRDLTDNVNQLAANLTTQVRAISEVATAVIQGDLTRNITVEASGEVLGLKDTINQMIENLRDTTRTNEEQDWLKTNLAKFFGVMQGQRRLQSLTEQIMFELTPVVGAQQGAFYLAEREDDRSILRLTSTYAHTSRKHLANEFALGEGLVGQCALERKPIVVTEVPADYVEIASGLGKASPRSLVVYPVLFEDRVQAVIELASFHEFSAIQLNFLEQLTLSIGLAINLIGTSMRTEQLLLQLQGSNVELDRRSKELEDRALLLEARNQEIALASRSLEAKSEELARVSQYKSQFLTNMSHEVRTPLNSMMILAQMLASNEGGTLTEKQQEWAATIHSAGRDLLALINQILDLSKVEAGRIETNVEAYLLSSVRDFAERTFRPVALQRGLDFNVSIAAGTPAAVLVDRQLLEQILKNLLANAFKFTEHGRVELRVERKGDSLAFVVEDSGIGIGPEQQAKIFEAFQQADSSITRRYGGTGLGLTISREYAHVLGGEITVSSTPGSGSTFSLSLPLPEEGVRRVLPEGASTSEPTVTDGAQAPHELVKAPSAEMAEVLAGKKVLVVEDDARNLYAITSLLESQNVTVIAASNAREAFVALEAHPDTDLVLMDVMMPEVDGLEATRQIRSMKAFSTIPIVALTAKASAADRAECMDAGCNDYVVKPVELRPLVSVMARQLGRGGREDRGIS</sequence>
<dbReference type="PANTHER" id="PTHR45339">
    <property type="entry name" value="HYBRID SIGNAL TRANSDUCTION HISTIDINE KINASE J"/>
    <property type="match status" value="1"/>
</dbReference>
<dbReference type="SMART" id="SM00448">
    <property type="entry name" value="REC"/>
    <property type="match status" value="1"/>
</dbReference>
<feature type="domain" description="HAMP" evidence="13">
    <location>
        <begin position="491"/>
        <end position="543"/>
    </location>
</feature>
<evidence type="ECO:0000259" key="12">
    <source>
        <dbReference type="PROSITE" id="PS50110"/>
    </source>
</evidence>
<dbReference type="OrthoDB" id="9796305at2"/>
<feature type="domain" description="Histidine kinase" evidence="11">
    <location>
        <begin position="1142"/>
        <end position="1361"/>
    </location>
</feature>
<keyword evidence="15" id="KW-1185">Reference proteome</keyword>
<dbReference type="Pfam" id="PF18947">
    <property type="entry name" value="HAMP_2"/>
    <property type="match status" value="1"/>
</dbReference>
<dbReference type="Pfam" id="PF00512">
    <property type="entry name" value="HisKA"/>
    <property type="match status" value="1"/>
</dbReference>
<protein>
    <recommendedName>
        <fullName evidence="3">histidine kinase</fullName>
        <ecNumber evidence="3">2.7.13.3</ecNumber>
    </recommendedName>
</protein>
<evidence type="ECO:0000256" key="2">
    <source>
        <dbReference type="ARBA" id="ARBA00004370"/>
    </source>
</evidence>
<feature type="coiled-coil region" evidence="9">
    <location>
        <begin position="1084"/>
        <end position="1111"/>
    </location>
</feature>
<feature type="domain" description="Response regulatory" evidence="12">
    <location>
        <begin position="1405"/>
        <end position="1522"/>
    </location>
</feature>
<name>A0A0K1Q2S0_9BACT</name>
<accession>A0A0K1Q2S0</accession>
<dbReference type="InterPro" id="IPR003018">
    <property type="entry name" value="GAF"/>
</dbReference>
<comment type="catalytic activity">
    <reaction evidence="1">
        <text>ATP + protein L-histidine = ADP + protein N-phospho-L-histidine.</text>
        <dbReference type="EC" id="2.7.13.3"/>
    </reaction>
</comment>
<dbReference type="InterPro" id="IPR029016">
    <property type="entry name" value="GAF-like_dom_sf"/>
</dbReference>
<feature type="domain" description="HAMP" evidence="13">
    <location>
        <begin position="307"/>
        <end position="359"/>
    </location>
</feature>
<dbReference type="CDD" id="cd16922">
    <property type="entry name" value="HATPase_EvgS-ArcB-TorS-like"/>
    <property type="match status" value="1"/>
</dbReference>
<dbReference type="InterPro" id="IPR003660">
    <property type="entry name" value="HAMP_dom"/>
</dbReference>
<dbReference type="CDD" id="cd17546">
    <property type="entry name" value="REC_hyHK_CKI1_RcsC-like"/>
    <property type="match status" value="1"/>
</dbReference>
<reference evidence="14 15" key="1">
    <citation type="submission" date="2015-08" db="EMBL/GenBank/DDBJ databases">
        <authorList>
            <person name="Babu N.S."/>
            <person name="Beckwith C.J."/>
            <person name="Beseler K.G."/>
            <person name="Brison A."/>
            <person name="Carone J.V."/>
            <person name="Caskin T.P."/>
            <person name="Diamond M."/>
            <person name="Durham M.E."/>
            <person name="Foxe J.M."/>
            <person name="Go M."/>
            <person name="Henderson B.A."/>
            <person name="Jones I.B."/>
            <person name="McGettigan J.A."/>
            <person name="Micheletti S.J."/>
            <person name="Nasrallah M.E."/>
            <person name="Ortiz D."/>
            <person name="Piller C.R."/>
            <person name="Privatt S.R."/>
            <person name="Schneider S.L."/>
            <person name="Sharp S."/>
            <person name="Smith T.C."/>
            <person name="Stanton J.D."/>
            <person name="Ullery H.E."/>
            <person name="Wilson R.J."/>
            <person name="Serrano M.G."/>
            <person name="Buck G."/>
            <person name="Lee V."/>
            <person name="Wang Y."/>
            <person name="Carvalho R."/>
            <person name="Voegtly L."/>
            <person name="Shi R."/>
            <person name="Duckworth R."/>
            <person name="Johnson A."/>
            <person name="Loviza R."/>
            <person name="Walstead R."/>
            <person name="Shah Z."/>
            <person name="Kiflezghi M."/>
            <person name="Wade K."/>
            <person name="Ball S.L."/>
            <person name="Bradley K.W."/>
            <person name="Asai D.J."/>
            <person name="Bowman C.A."/>
            <person name="Russell D.A."/>
            <person name="Pope W.H."/>
            <person name="Jacobs-Sera D."/>
            <person name="Hendrix R.W."/>
            <person name="Hatfull G.F."/>
        </authorList>
    </citation>
    <scope>NUCLEOTIDE SEQUENCE [LARGE SCALE GENOMIC DNA]</scope>
    <source>
        <strain evidence="14 15">DSM 27648</strain>
    </source>
</reference>
<organism evidence="14 15">
    <name type="scientific">Labilithrix luteola</name>
    <dbReference type="NCBI Taxonomy" id="1391654"/>
    <lineage>
        <taxon>Bacteria</taxon>
        <taxon>Pseudomonadati</taxon>
        <taxon>Myxococcota</taxon>
        <taxon>Polyangia</taxon>
        <taxon>Polyangiales</taxon>
        <taxon>Labilitrichaceae</taxon>
        <taxon>Labilithrix</taxon>
    </lineage>
</organism>
<keyword evidence="7" id="KW-0902">Two-component regulatory system</keyword>
<dbReference type="EMBL" id="CP012333">
    <property type="protein sequence ID" value="AKU99936.1"/>
    <property type="molecule type" value="Genomic_DNA"/>
</dbReference>
<dbReference type="Gene3D" id="3.30.565.10">
    <property type="entry name" value="Histidine kinase-like ATPase, C-terminal domain"/>
    <property type="match status" value="1"/>
</dbReference>
<dbReference type="SUPFAM" id="SSF55781">
    <property type="entry name" value="GAF domain-like"/>
    <property type="match status" value="1"/>
</dbReference>
<feature type="region of interest" description="Disordered" evidence="10">
    <location>
        <begin position="1"/>
        <end position="22"/>
    </location>
</feature>
<dbReference type="Proteomes" id="UP000064967">
    <property type="component" value="Chromosome"/>
</dbReference>
<evidence type="ECO:0000256" key="10">
    <source>
        <dbReference type="SAM" id="MobiDB-lite"/>
    </source>
</evidence>
<dbReference type="InterPro" id="IPR003661">
    <property type="entry name" value="HisK_dim/P_dom"/>
</dbReference>
<feature type="domain" description="HAMP" evidence="13">
    <location>
        <begin position="215"/>
        <end position="267"/>
    </location>
</feature>
<dbReference type="Gene3D" id="1.10.287.130">
    <property type="match status" value="1"/>
</dbReference>
<dbReference type="InterPro" id="IPR005467">
    <property type="entry name" value="His_kinase_dom"/>
</dbReference>
<dbReference type="SUPFAM" id="SSF58104">
    <property type="entry name" value="Methyl-accepting chemotaxis protein (MCP) signaling domain"/>
    <property type="match status" value="3"/>
</dbReference>
<evidence type="ECO:0000313" key="15">
    <source>
        <dbReference type="Proteomes" id="UP000064967"/>
    </source>
</evidence>
<dbReference type="PROSITE" id="PS50109">
    <property type="entry name" value="HIS_KIN"/>
    <property type="match status" value="1"/>
</dbReference>
<dbReference type="SMART" id="SM00387">
    <property type="entry name" value="HATPase_c"/>
    <property type="match status" value="1"/>
</dbReference>
<evidence type="ECO:0000313" key="14">
    <source>
        <dbReference type="EMBL" id="AKU99936.1"/>
    </source>
</evidence>
<dbReference type="Gene3D" id="3.40.50.2300">
    <property type="match status" value="1"/>
</dbReference>
<feature type="domain" description="HAMP" evidence="13">
    <location>
        <begin position="399"/>
        <end position="451"/>
    </location>
</feature>
<dbReference type="SMART" id="SM00388">
    <property type="entry name" value="HisKA"/>
    <property type="match status" value="1"/>
</dbReference>
<dbReference type="PRINTS" id="PR00344">
    <property type="entry name" value="BCTRLSENSOR"/>
</dbReference>
<evidence type="ECO:0000256" key="5">
    <source>
        <dbReference type="ARBA" id="ARBA00022679"/>
    </source>
</evidence>
<keyword evidence="4 8" id="KW-0597">Phosphoprotein</keyword>
<dbReference type="SUPFAM" id="SSF52172">
    <property type="entry name" value="CheY-like"/>
    <property type="match status" value="1"/>
</dbReference>
<dbReference type="InterPro" id="IPR036890">
    <property type="entry name" value="HATPase_C_sf"/>
</dbReference>
<dbReference type="InterPro" id="IPR003594">
    <property type="entry name" value="HATPase_dom"/>
</dbReference>
<dbReference type="Pfam" id="PF00072">
    <property type="entry name" value="Response_reg"/>
    <property type="match status" value="1"/>
</dbReference>
<dbReference type="SMART" id="SM00065">
    <property type="entry name" value="GAF"/>
    <property type="match status" value="1"/>
</dbReference>
<evidence type="ECO:0000256" key="6">
    <source>
        <dbReference type="ARBA" id="ARBA00022777"/>
    </source>
</evidence>
<proteinExistence type="predicted"/>
<dbReference type="RefSeq" id="WP_146651313.1">
    <property type="nucleotide sequence ID" value="NZ_CP012333.1"/>
</dbReference>
<dbReference type="KEGG" id="llu:AKJ09_06600"/>
<dbReference type="SUPFAM" id="SSF47384">
    <property type="entry name" value="Homodimeric domain of signal transducing histidine kinase"/>
    <property type="match status" value="1"/>
</dbReference>
<dbReference type="Gene3D" id="3.30.450.40">
    <property type="match status" value="1"/>
</dbReference>
<evidence type="ECO:0000256" key="3">
    <source>
        <dbReference type="ARBA" id="ARBA00012438"/>
    </source>
</evidence>
<dbReference type="PROSITE" id="PS50885">
    <property type="entry name" value="HAMP"/>
    <property type="match status" value="9"/>
</dbReference>
<feature type="modified residue" description="4-aspartylphosphate" evidence="8">
    <location>
        <position position="1455"/>
    </location>
</feature>
<gene>
    <name evidence="14" type="ORF">AKJ09_06600</name>
</gene>
<dbReference type="GO" id="GO:0016020">
    <property type="term" value="C:membrane"/>
    <property type="evidence" value="ECO:0007669"/>
    <property type="project" value="UniProtKB-SubCell"/>
</dbReference>
<dbReference type="CDD" id="cd06225">
    <property type="entry name" value="HAMP"/>
    <property type="match status" value="8"/>
</dbReference>
<feature type="domain" description="HAMP" evidence="13">
    <location>
        <begin position="583"/>
        <end position="635"/>
    </location>
</feature>
<dbReference type="CDD" id="cd00082">
    <property type="entry name" value="HisKA"/>
    <property type="match status" value="1"/>
</dbReference>
<comment type="subcellular location">
    <subcellularLocation>
        <location evidence="2">Membrane</location>
    </subcellularLocation>
</comment>
<dbReference type="InterPro" id="IPR036097">
    <property type="entry name" value="HisK_dim/P_sf"/>
</dbReference>
<feature type="domain" description="HAMP" evidence="13">
    <location>
        <begin position="859"/>
        <end position="911"/>
    </location>
</feature>
<feature type="domain" description="HAMP" evidence="13">
    <location>
        <begin position="767"/>
        <end position="819"/>
    </location>
</feature>
<dbReference type="InterPro" id="IPR004358">
    <property type="entry name" value="Sig_transdc_His_kin-like_C"/>
</dbReference>
<evidence type="ECO:0000256" key="8">
    <source>
        <dbReference type="PROSITE-ProRule" id="PRU00169"/>
    </source>
</evidence>
<dbReference type="Pfam" id="PF00672">
    <property type="entry name" value="HAMP"/>
    <property type="match status" value="7"/>
</dbReference>
<dbReference type="SUPFAM" id="SSF55874">
    <property type="entry name" value="ATPase domain of HSP90 chaperone/DNA topoisomerase II/histidine kinase"/>
    <property type="match status" value="1"/>
</dbReference>
<feature type="domain" description="HAMP" evidence="13">
    <location>
        <begin position="29"/>
        <end position="78"/>
    </location>
</feature>
<evidence type="ECO:0000256" key="7">
    <source>
        <dbReference type="ARBA" id="ARBA00023012"/>
    </source>
</evidence>
<feature type="domain" description="HAMP" evidence="13">
    <location>
        <begin position="675"/>
        <end position="727"/>
    </location>
</feature>
<evidence type="ECO:0000256" key="9">
    <source>
        <dbReference type="SAM" id="Coils"/>
    </source>
</evidence>
<evidence type="ECO:0000256" key="4">
    <source>
        <dbReference type="ARBA" id="ARBA00022553"/>
    </source>
</evidence>
<dbReference type="FunFam" id="1.20.120.1530:FF:000002">
    <property type="entry name" value="Two-component osmosensing histidine kinase"/>
    <property type="match status" value="5"/>
</dbReference>
<evidence type="ECO:0000256" key="1">
    <source>
        <dbReference type="ARBA" id="ARBA00000085"/>
    </source>
</evidence>
<dbReference type="FunFam" id="3.30.565.10:FF:000010">
    <property type="entry name" value="Sensor histidine kinase RcsC"/>
    <property type="match status" value="1"/>
</dbReference>